<feature type="compositionally biased region" description="Polar residues" evidence="1">
    <location>
        <begin position="133"/>
        <end position="143"/>
    </location>
</feature>
<feature type="compositionally biased region" description="Low complexity" evidence="1">
    <location>
        <begin position="109"/>
        <end position="131"/>
    </location>
</feature>
<feature type="compositionally biased region" description="Low complexity" evidence="1">
    <location>
        <begin position="144"/>
        <end position="157"/>
    </location>
</feature>
<keyword evidence="3" id="KW-1185">Reference proteome</keyword>
<feature type="compositionally biased region" description="Polar residues" evidence="1">
    <location>
        <begin position="80"/>
        <end position="104"/>
    </location>
</feature>
<dbReference type="OrthoDB" id="37871at10239"/>
<dbReference type="GeneID" id="11536446"/>
<gene>
    <name evidence="2" type="primary">orf43</name>
    <name evidence="2" type="ORF">Hz2V043</name>
</gene>
<evidence type="ECO:0000256" key="1">
    <source>
        <dbReference type="SAM" id="MobiDB-lite"/>
    </source>
</evidence>
<feature type="compositionally biased region" description="Polar residues" evidence="1">
    <location>
        <begin position="356"/>
        <end position="367"/>
    </location>
</feature>
<evidence type="ECO:0000313" key="3">
    <source>
        <dbReference type="Proteomes" id="UP000029779"/>
    </source>
</evidence>
<feature type="compositionally biased region" description="Polar residues" evidence="1">
    <location>
        <begin position="227"/>
        <end position="285"/>
    </location>
</feature>
<organism evidence="2 3">
    <name type="scientific">Helicoverpa zea nudivirus 2</name>
    <name type="common">HzNV-2</name>
    <dbReference type="NCBI Taxonomy" id="1128424"/>
    <lineage>
        <taxon>Viruses</taxon>
        <taxon>Viruses incertae sedis</taxon>
        <taxon>Naldaviricetes</taxon>
        <taxon>Lefavirales</taxon>
        <taxon>Nudiviridae</taxon>
        <taxon>Betanudivirus</taxon>
        <taxon>Betanudivirus hezeae</taxon>
    </lineage>
</organism>
<accession>G9I069</accession>
<feature type="region of interest" description="Disordered" evidence="1">
    <location>
        <begin position="1"/>
        <end position="20"/>
    </location>
</feature>
<dbReference type="Proteomes" id="UP000029779">
    <property type="component" value="Segment"/>
</dbReference>
<dbReference type="RefSeq" id="YP_004956791.1">
    <property type="nucleotide sequence ID" value="NC_004156.2"/>
</dbReference>
<dbReference type="KEGG" id="vg:11536446"/>
<sequence length="873" mass="95667">MKRSANFSMSSSSEDAYADAHPAAKRVNNFNSVGFGDGNGFGKRFDSTQSSTDEDSEIPKPVQPSSKSTNSSTLKSTGSALNPPSQKSLLNPKSIAIQKSTLQKSGIHKSSVQKSTSQKSTSQKSTSPHQKSPLHQKSINQKNALIKSAIESSAKSAGLKSPTSTQDGVKSPQDGSPDSATSTSVKSSNEKSVGAGSASPKSSVSSGSVKSAGSSGSGGSAKSTKSNISANSTKSNISAKSATSSIGSNGSGKSTPSANNGQSGKNTISGQSVQSGKSTISTQSANSGKSSSLNSNSLNSNTKSTSSGIESNNNAKSAHSASSVKNKSASNTEMAKKDCKEPKQKQPQPKESKPSLAQQPPTQDSKSTQNQTQKQHQNQPQNQTQKQHQNQPQNQTQKQHQNQKQNQTPNQKTLAHIASMAENNPNCEMEYETYFALPVSTHIGECIKKNIARVDLPHREVWVMYFKDNTRVTGTTSQRKHVISKSRHLYLSGTMATPIVIPMCRTVSIEENVPFTASMSDLSSMVQRFVLFRNNNIRISLECRSNGSGNEYYISGEVEYTLDVLNDFHGLRMQEAALVCELRDTLGQYFASNVVSNIMCVLHRLQPATHDSVFKMPCRVFSKFHKVQIRDSKSFIYKHKYDGFKCKLVCTEPNKVLYQDDNIKFIQFNSSIFNTVPNLYFQLENMCTNGRKESQSSSEGIPTVIITDVLGVRLGGQLFMPEPEEVLKFLSTFNRQQQYVNFGDGCKRILVQESIDVNATTKFKRDGLIVIYRNKEFKFKFPTFDVKLMNGMVYVKNSNNMDDSLNLIHYDNMPDGIYEVSFDNLQAGTSSMCNQLTFLRRRTDRLTPSTRAEVEEAMHELDLMIGCVFKLKG</sequence>
<feature type="compositionally biased region" description="Low complexity" evidence="1">
    <location>
        <begin position="368"/>
        <end position="412"/>
    </location>
</feature>
<feature type="compositionally biased region" description="Polar residues" evidence="1">
    <location>
        <begin position="1"/>
        <end position="14"/>
    </location>
</feature>
<feature type="region of interest" description="Disordered" evidence="1">
    <location>
        <begin position="28"/>
        <end position="412"/>
    </location>
</feature>
<feature type="compositionally biased region" description="Low complexity" evidence="1">
    <location>
        <begin position="286"/>
        <end position="331"/>
    </location>
</feature>
<reference evidence="2 3" key="1">
    <citation type="journal article" date="2012" name="Viruses">
        <title>Analysis of the Genome of the Sexually Transmitted Insect Virus Helicoverpa zea Nudivirus 2.</title>
        <authorList>
            <person name="Burand J.P."/>
            <person name="Kim W."/>
            <person name="Afonso C.L."/>
            <person name="Tulman E.R."/>
            <person name="Kutish G.F."/>
            <person name="Lu Z."/>
            <person name="Rock D.L."/>
        </authorList>
    </citation>
    <scope>NUCLEOTIDE SEQUENCE [LARGE SCALE GENOMIC DNA]</scope>
    <source>
        <strain evidence="2">MS1</strain>
    </source>
</reference>
<protein>
    <submittedName>
        <fullName evidence="2">Late expression factor 4</fullName>
    </submittedName>
</protein>
<dbReference type="EMBL" id="JN418988">
    <property type="protein sequence ID" value="AEW69592.1"/>
    <property type="molecule type" value="Genomic_DNA"/>
</dbReference>
<feature type="compositionally biased region" description="Basic and acidic residues" evidence="1">
    <location>
        <begin position="334"/>
        <end position="353"/>
    </location>
</feature>
<evidence type="ECO:0000313" key="2">
    <source>
        <dbReference type="EMBL" id="AEW69592.1"/>
    </source>
</evidence>
<feature type="compositionally biased region" description="Polar residues" evidence="1">
    <location>
        <begin position="161"/>
        <end position="187"/>
    </location>
</feature>
<organismHost>
    <name type="scientific">Helicoverpa zea</name>
    <name type="common">Corn earworm moth</name>
    <name type="synonym">Heliothis zea</name>
    <dbReference type="NCBI Taxonomy" id="7113"/>
</organismHost>
<proteinExistence type="predicted"/>
<feature type="compositionally biased region" description="Low complexity" evidence="1">
    <location>
        <begin position="65"/>
        <end position="79"/>
    </location>
</feature>
<name>G9I069_HZNV2</name>
<feature type="compositionally biased region" description="Low complexity" evidence="1">
    <location>
        <begin position="191"/>
        <end position="226"/>
    </location>
</feature>